<gene>
    <name evidence="1" type="ORF">QFC21_007157</name>
</gene>
<evidence type="ECO:0000313" key="2">
    <source>
        <dbReference type="Proteomes" id="UP001227268"/>
    </source>
</evidence>
<proteinExistence type="predicted"/>
<name>A0ACC2UXW5_9TREE</name>
<accession>A0ACC2UXW5</accession>
<dbReference type="EMBL" id="JASBWT010000049">
    <property type="protein sequence ID" value="KAJ9091617.1"/>
    <property type="molecule type" value="Genomic_DNA"/>
</dbReference>
<reference evidence="1" key="1">
    <citation type="submission" date="2023-04" db="EMBL/GenBank/DDBJ databases">
        <title>Draft Genome sequencing of Naganishia species isolated from polar environments using Oxford Nanopore Technology.</title>
        <authorList>
            <person name="Leo P."/>
            <person name="Venkateswaran K."/>
        </authorList>
    </citation>
    <scope>NUCLEOTIDE SEQUENCE</scope>
    <source>
        <strain evidence="1">MNA-CCFEE 5423</strain>
    </source>
</reference>
<keyword evidence="2" id="KW-1185">Reference proteome</keyword>
<protein>
    <submittedName>
        <fullName evidence="1">Uncharacterized protein</fullName>
    </submittedName>
</protein>
<organism evidence="1 2">
    <name type="scientific">Naganishia friedmannii</name>
    <dbReference type="NCBI Taxonomy" id="89922"/>
    <lineage>
        <taxon>Eukaryota</taxon>
        <taxon>Fungi</taxon>
        <taxon>Dikarya</taxon>
        <taxon>Basidiomycota</taxon>
        <taxon>Agaricomycotina</taxon>
        <taxon>Tremellomycetes</taxon>
        <taxon>Filobasidiales</taxon>
        <taxon>Filobasidiaceae</taxon>
        <taxon>Naganishia</taxon>
    </lineage>
</organism>
<dbReference type="Proteomes" id="UP001227268">
    <property type="component" value="Unassembled WGS sequence"/>
</dbReference>
<evidence type="ECO:0000313" key="1">
    <source>
        <dbReference type="EMBL" id="KAJ9091617.1"/>
    </source>
</evidence>
<sequence>MANIIKASVVQCSTVKYDVDATLEKMDRLVKLARERDGSQLAVFPEAFLGGYPKGLTFGCVVGERDPTGRDDYLAYVQSAVTIPGPAITRVEVIAKRHDVMIVSGAIEKVGGTLYCSVIWVHPEHGLVGKRRKDHVQASKDAHLESKSDEDEEGIKIAGGSVIIDPMGKVLAGPLRGSEGCLKQQ</sequence>
<comment type="caution">
    <text evidence="1">The sequence shown here is derived from an EMBL/GenBank/DDBJ whole genome shotgun (WGS) entry which is preliminary data.</text>
</comment>